<gene>
    <name evidence="3" type="ORF">E1286_22390</name>
</gene>
<evidence type="ECO:0000313" key="3">
    <source>
        <dbReference type="EMBL" id="TDD45978.1"/>
    </source>
</evidence>
<dbReference type="AlphaFoldDB" id="A0A4R4YLT3"/>
<sequence length="179" mass="18552">MLCLAGCGVEAATAPSPTVRDPHHPLASPPPTVWSPSPAPTCSGPGTIVAAGLVDAAMGLRAQTVTLTNCGDEVRTVRGYPRVRLLDGDGEPLDIEIDEGAQQVTTAVKDPGPRTVTLRPGRSAMFAVVWRNTYTDISRPPALGTTLVVRGHRVPGNVDLGSTGVLGVTAWEPVKESGT</sequence>
<accession>A0A4R4YLT3</accession>
<comment type="caution">
    <text evidence="3">The sequence shown here is derived from an EMBL/GenBank/DDBJ whole genome shotgun (WGS) entry which is preliminary data.</text>
</comment>
<proteinExistence type="predicted"/>
<dbReference type="Pfam" id="PF14016">
    <property type="entry name" value="DUF4232"/>
    <property type="match status" value="1"/>
</dbReference>
<dbReference type="OrthoDB" id="3827416at2"/>
<name>A0A4R4YLT3_9ACTN</name>
<feature type="domain" description="DUF4232" evidence="2">
    <location>
        <begin position="42"/>
        <end position="171"/>
    </location>
</feature>
<dbReference type="Proteomes" id="UP000295302">
    <property type="component" value="Unassembled WGS sequence"/>
</dbReference>
<evidence type="ECO:0000313" key="4">
    <source>
        <dbReference type="Proteomes" id="UP000295302"/>
    </source>
</evidence>
<organism evidence="3 4">
    <name type="scientific">Nonomuraea terrae</name>
    <dbReference type="NCBI Taxonomy" id="2530383"/>
    <lineage>
        <taxon>Bacteria</taxon>
        <taxon>Bacillati</taxon>
        <taxon>Actinomycetota</taxon>
        <taxon>Actinomycetes</taxon>
        <taxon>Streptosporangiales</taxon>
        <taxon>Streptosporangiaceae</taxon>
        <taxon>Nonomuraea</taxon>
    </lineage>
</organism>
<evidence type="ECO:0000259" key="2">
    <source>
        <dbReference type="Pfam" id="PF14016"/>
    </source>
</evidence>
<dbReference type="EMBL" id="SMKQ01000069">
    <property type="protein sequence ID" value="TDD45978.1"/>
    <property type="molecule type" value="Genomic_DNA"/>
</dbReference>
<protein>
    <submittedName>
        <fullName evidence="3">DUF4232 domain-containing protein</fullName>
    </submittedName>
</protein>
<dbReference type="InterPro" id="IPR025326">
    <property type="entry name" value="DUF4232"/>
</dbReference>
<feature type="compositionally biased region" description="Pro residues" evidence="1">
    <location>
        <begin position="27"/>
        <end position="39"/>
    </location>
</feature>
<feature type="region of interest" description="Disordered" evidence="1">
    <location>
        <begin position="13"/>
        <end position="40"/>
    </location>
</feature>
<keyword evidence="4" id="KW-1185">Reference proteome</keyword>
<reference evidence="3 4" key="1">
    <citation type="submission" date="2019-03" db="EMBL/GenBank/DDBJ databases">
        <title>Draft genome sequences of novel Actinobacteria.</title>
        <authorList>
            <person name="Sahin N."/>
            <person name="Ay H."/>
            <person name="Saygin H."/>
        </authorList>
    </citation>
    <scope>NUCLEOTIDE SEQUENCE [LARGE SCALE GENOMIC DNA]</scope>
    <source>
        <strain evidence="3 4">CH32</strain>
    </source>
</reference>
<evidence type="ECO:0000256" key="1">
    <source>
        <dbReference type="SAM" id="MobiDB-lite"/>
    </source>
</evidence>